<feature type="region of interest" description="Disordered" evidence="1">
    <location>
        <begin position="65"/>
        <end position="100"/>
    </location>
</feature>
<feature type="transmembrane region" description="Helical" evidence="2">
    <location>
        <begin position="122"/>
        <end position="150"/>
    </location>
</feature>
<protein>
    <submittedName>
        <fullName evidence="3">Uncharacterized protein</fullName>
    </submittedName>
</protein>
<keyword evidence="4" id="KW-1185">Reference proteome</keyword>
<comment type="caution">
    <text evidence="3">The sequence shown here is derived from an EMBL/GenBank/DDBJ whole genome shotgun (WGS) entry which is preliminary data.</text>
</comment>
<accession>A0ABT7YX22</accession>
<name>A0ABT7YX22_9ACTN</name>
<feature type="transmembrane region" description="Helical" evidence="2">
    <location>
        <begin position="22"/>
        <end position="40"/>
    </location>
</feature>
<proteinExistence type="predicted"/>
<keyword evidence="2" id="KW-0812">Transmembrane</keyword>
<keyword evidence="2" id="KW-0472">Membrane</keyword>
<keyword evidence="2" id="KW-1133">Transmembrane helix</keyword>
<feature type="transmembrane region" description="Helical" evidence="2">
    <location>
        <begin position="156"/>
        <end position="176"/>
    </location>
</feature>
<sequence length="206" mass="21416">MPARTSTAPLEVQHTLSTFVKGLAWTVALLSGIATIFALFGGQQWLEQQGWTLAPSATPNVEVVEQTTSATPDAPTDDPAETEAAESDSENQGSPAPTTADSALASAWAAVNAWSERTFDNLLWGIVAIGVSMLVAGAAGALFAAAQYAISGLAAFFQRVFGVVLLAVVVAMAFLLLGAESGYLVWFLVLTGISVPLGYFVSDEFG</sequence>
<dbReference type="RefSeq" id="WP_289959447.1">
    <property type="nucleotide sequence ID" value="NZ_JAUEMJ010000009.1"/>
</dbReference>
<organism evidence="3 4">
    <name type="scientific">Glycomyces tritici</name>
    <dbReference type="NCBI Taxonomy" id="2665176"/>
    <lineage>
        <taxon>Bacteria</taxon>
        <taxon>Bacillati</taxon>
        <taxon>Actinomycetota</taxon>
        <taxon>Actinomycetes</taxon>
        <taxon>Glycomycetales</taxon>
        <taxon>Glycomycetaceae</taxon>
        <taxon>Glycomyces</taxon>
    </lineage>
</organism>
<evidence type="ECO:0000256" key="2">
    <source>
        <dbReference type="SAM" id="Phobius"/>
    </source>
</evidence>
<dbReference type="Proteomes" id="UP001171902">
    <property type="component" value="Unassembled WGS sequence"/>
</dbReference>
<feature type="compositionally biased region" description="Acidic residues" evidence="1">
    <location>
        <begin position="75"/>
        <end position="89"/>
    </location>
</feature>
<evidence type="ECO:0000256" key="1">
    <source>
        <dbReference type="SAM" id="MobiDB-lite"/>
    </source>
</evidence>
<evidence type="ECO:0000313" key="4">
    <source>
        <dbReference type="Proteomes" id="UP001171902"/>
    </source>
</evidence>
<gene>
    <name evidence="3" type="ORF">QWI33_23770</name>
</gene>
<feature type="transmembrane region" description="Helical" evidence="2">
    <location>
        <begin position="183"/>
        <end position="201"/>
    </location>
</feature>
<reference evidence="3" key="1">
    <citation type="submission" date="2023-06" db="EMBL/GenBank/DDBJ databases">
        <title>Gycomyces niveus sp.nov., a novel actinomycete isolated from soil in Shouguang.</title>
        <authorList>
            <person name="Yang X."/>
            <person name="Zhao J."/>
        </authorList>
    </citation>
    <scope>NUCLEOTIDE SEQUENCE</scope>
    <source>
        <strain evidence="3">NEAU C2</strain>
    </source>
</reference>
<evidence type="ECO:0000313" key="3">
    <source>
        <dbReference type="EMBL" id="MDN3242763.1"/>
    </source>
</evidence>
<dbReference type="EMBL" id="JAUEMJ010000009">
    <property type="protein sequence ID" value="MDN3242763.1"/>
    <property type="molecule type" value="Genomic_DNA"/>
</dbReference>